<evidence type="ECO:0000256" key="10">
    <source>
        <dbReference type="ARBA" id="ARBA00023004"/>
    </source>
</evidence>
<evidence type="ECO:0000256" key="12">
    <source>
        <dbReference type="ARBA" id="ARBA00023136"/>
    </source>
</evidence>
<evidence type="ECO:0000256" key="14">
    <source>
        <dbReference type="RuleBase" id="RU000461"/>
    </source>
</evidence>
<dbReference type="EMBL" id="LR726838">
    <property type="protein sequence ID" value="VWO98258.1"/>
    <property type="molecule type" value="Genomic_DNA"/>
</dbReference>
<dbReference type="PROSITE" id="PS00086">
    <property type="entry name" value="CYTOCHROME_P450"/>
    <property type="match status" value="1"/>
</dbReference>
<dbReference type="GO" id="GO:0005506">
    <property type="term" value="F:iron ion binding"/>
    <property type="evidence" value="ECO:0007669"/>
    <property type="project" value="InterPro"/>
</dbReference>
<comment type="cofactor">
    <cofactor evidence="1 13">
        <name>heme</name>
        <dbReference type="ChEBI" id="CHEBI:30413"/>
    </cofactor>
</comment>
<evidence type="ECO:0000256" key="7">
    <source>
        <dbReference type="ARBA" id="ARBA00022723"/>
    </source>
</evidence>
<comment type="pathway">
    <text evidence="3">Secondary metabolite biosynthesis.</text>
</comment>
<dbReference type="GO" id="GO:0004497">
    <property type="term" value="F:monooxygenase activity"/>
    <property type="evidence" value="ECO:0007669"/>
    <property type="project" value="UniProtKB-KW"/>
</dbReference>
<dbReference type="PANTHER" id="PTHR46300:SF7">
    <property type="entry name" value="P450, PUTATIVE (EUROFUNG)-RELATED"/>
    <property type="match status" value="1"/>
</dbReference>
<dbReference type="GO" id="GO:0016705">
    <property type="term" value="F:oxidoreductase activity, acting on paired donors, with incorporation or reduction of molecular oxygen"/>
    <property type="evidence" value="ECO:0007669"/>
    <property type="project" value="InterPro"/>
</dbReference>
<keyword evidence="10 13" id="KW-0408">Iron</keyword>
<evidence type="ECO:0000256" key="11">
    <source>
        <dbReference type="ARBA" id="ARBA00023033"/>
    </source>
</evidence>
<dbReference type="GO" id="GO:0020037">
    <property type="term" value="F:heme binding"/>
    <property type="evidence" value="ECO:0007669"/>
    <property type="project" value="InterPro"/>
</dbReference>
<feature type="transmembrane region" description="Helical" evidence="15">
    <location>
        <begin position="12"/>
        <end position="36"/>
    </location>
</feature>
<evidence type="ECO:0000256" key="4">
    <source>
        <dbReference type="ARBA" id="ARBA00010617"/>
    </source>
</evidence>
<keyword evidence="6 15" id="KW-0812">Transmembrane</keyword>
<dbReference type="InterPro" id="IPR050364">
    <property type="entry name" value="Cytochrome_P450_fung"/>
</dbReference>
<dbReference type="SUPFAM" id="SSF48264">
    <property type="entry name" value="Cytochrome P450"/>
    <property type="match status" value="1"/>
</dbReference>
<keyword evidence="8 15" id="KW-1133">Transmembrane helix</keyword>
<keyword evidence="11 14" id="KW-0503">Monooxygenase</keyword>
<evidence type="ECO:0000256" key="8">
    <source>
        <dbReference type="ARBA" id="ARBA00022989"/>
    </source>
</evidence>
<keyword evidence="12 15" id="KW-0472">Membrane</keyword>
<dbReference type="Gene3D" id="1.10.630.10">
    <property type="entry name" value="Cytochrome P450"/>
    <property type="match status" value="1"/>
</dbReference>
<dbReference type="PRINTS" id="PR00385">
    <property type="entry name" value="P450"/>
</dbReference>
<sequence length="500" mass="56002">MVSSVPPQNMTTLVFSQAMAELIIVAVIVSFSWMVFARRRWNLPPGPKQLPLVGNVFQISREYEWLQYATWGKEYGPVLYLSFLGERVFVLNSQQAGVDILEKNMNVYSGRPRNMVMASELIGWNRAVALNPGGAQHRKFRRLLNKSLNSTAVRDYRLLQEDSASNLVRLLLETPQDFLNHIRTTVGRSIINISYGHDIEMKGQDYISYAEGVHDVFGLAAKPYAFLVDQLPFLRYLPSWLPGLGYKRQAIQWGGKTSTNLRRYHMIPSKLSSQANGDTPDSYVATQLRAQKAKPNADTCEDDIMWTAASLYTGGSDTTIAGLTAFFLLMCLNPEAQKRAQKELDAVVCSDRLPSFADMPNLPYVYACVKETLRYWTVAPLGLPHRAMEHGRYQEYDIPAGSTVVANIWGIMHDETVYSEPLSFKPERFLPTSAGGLGEPDCAPAVFGYGRRICPGRHLAEASLWMYAARILAVLDIRPVRGEDGMGVPPREEPGPGVIW</sequence>
<feature type="binding site" description="axial binding residue" evidence="13">
    <location>
        <position position="454"/>
    </location>
    <ligand>
        <name>heme</name>
        <dbReference type="ChEBI" id="CHEBI:30413"/>
    </ligand>
    <ligandPart>
        <name>Fe</name>
        <dbReference type="ChEBI" id="CHEBI:18248"/>
    </ligandPart>
</feature>
<comment type="subcellular location">
    <subcellularLocation>
        <location evidence="2">Membrane</location>
        <topology evidence="2">Single-pass membrane protein</topology>
    </subcellularLocation>
</comment>
<dbReference type="PRINTS" id="PR00463">
    <property type="entry name" value="EP450I"/>
</dbReference>
<keyword evidence="5 13" id="KW-0349">Heme</keyword>
<dbReference type="AlphaFoldDB" id="A0A5K1JZE3"/>
<evidence type="ECO:0000256" key="6">
    <source>
        <dbReference type="ARBA" id="ARBA00022692"/>
    </source>
</evidence>
<dbReference type="InterPro" id="IPR017972">
    <property type="entry name" value="Cyt_P450_CS"/>
</dbReference>
<comment type="similarity">
    <text evidence="4 14">Belongs to the cytochrome P450 family.</text>
</comment>
<dbReference type="InterPro" id="IPR036396">
    <property type="entry name" value="Cyt_P450_sf"/>
</dbReference>
<dbReference type="InterPro" id="IPR001128">
    <property type="entry name" value="Cyt_P450"/>
</dbReference>
<keyword evidence="7 13" id="KW-0479">Metal-binding</keyword>
<accession>A0A5K1JZE3</accession>
<evidence type="ECO:0000256" key="13">
    <source>
        <dbReference type="PIRSR" id="PIRSR602401-1"/>
    </source>
</evidence>
<evidence type="ECO:0000256" key="15">
    <source>
        <dbReference type="SAM" id="Phobius"/>
    </source>
</evidence>
<name>A0A5K1JZE3_9APHY</name>
<dbReference type="InterPro" id="IPR002401">
    <property type="entry name" value="Cyt_P450_E_grp-I"/>
</dbReference>
<dbReference type="GO" id="GO:0016020">
    <property type="term" value="C:membrane"/>
    <property type="evidence" value="ECO:0007669"/>
    <property type="project" value="UniProtKB-SubCell"/>
</dbReference>
<evidence type="ECO:0000256" key="5">
    <source>
        <dbReference type="ARBA" id="ARBA00022617"/>
    </source>
</evidence>
<evidence type="ECO:0000313" key="16">
    <source>
        <dbReference type="EMBL" id="VWO98258.1"/>
    </source>
</evidence>
<keyword evidence="9 14" id="KW-0560">Oxidoreductase</keyword>
<evidence type="ECO:0000256" key="2">
    <source>
        <dbReference type="ARBA" id="ARBA00004167"/>
    </source>
</evidence>
<organism evidence="16">
    <name type="scientific">Ganoderma boninense</name>
    <dbReference type="NCBI Taxonomy" id="34458"/>
    <lineage>
        <taxon>Eukaryota</taxon>
        <taxon>Fungi</taxon>
        <taxon>Dikarya</taxon>
        <taxon>Basidiomycota</taxon>
        <taxon>Agaricomycotina</taxon>
        <taxon>Agaricomycetes</taxon>
        <taxon>Polyporales</taxon>
        <taxon>Polyporaceae</taxon>
        <taxon>Ganoderma</taxon>
    </lineage>
</organism>
<reference evidence="16" key="1">
    <citation type="submission" date="2019-10" db="EMBL/GenBank/DDBJ databases">
        <authorList>
            <person name="Nor Muhammad N."/>
        </authorList>
    </citation>
    <scope>NUCLEOTIDE SEQUENCE</scope>
</reference>
<gene>
    <name evidence="16" type="primary">E2EAF6</name>
</gene>
<dbReference type="Pfam" id="PF00067">
    <property type="entry name" value="p450"/>
    <property type="match status" value="1"/>
</dbReference>
<protein>
    <submittedName>
        <fullName evidence="16">Cytochrome P450 monooxygenase CYP52X1</fullName>
    </submittedName>
</protein>
<evidence type="ECO:0000256" key="3">
    <source>
        <dbReference type="ARBA" id="ARBA00005179"/>
    </source>
</evidence>
<dbReference type="PANTHER" id="PTHR46300">
    <property type="entry name" value="P450, PUTATIVE (EUROFUNG)-RELATED-RELATED"/>
    <property type="match status" value="1"/>
</dbReference>
<evidence type="ECO:0000256" key="9">
    <source>
        <dbReference type="ARBA" id="ARBA00023002"/>
    </source>
</evidence>
<evidence type="ECO:0000256" key="1">
    <source>
        <dbReference type="ARBA" id="ARBA00001971"/>
    </source>
</evidence>
<dbReference type="CDD" id="cd11065">
    <property type="entry name" value="CYP64-like"/>
    <property type="match status" value="1"/>
</dbReference>
<proteinExistence type="inferred from homology"/>